<organism evidence="1 2">
    <name type="scientific">Trifolium medium</name>
    <dbReference type="NCBI Taxonomy" id="97028"/>
    <lineage>
        <taxon>Eukaryota</taxon>
        <taxon>Viridiplantae</taxon>
        <taxon>Streptophyta</taxon>
        <taxon>Embryophyta</taxon>
        <taxon>Tracheophyta</taxon>
        <taxon>Spermatophyta</taxon>
        <taxon>Magnoliopsida</taxon>
        <taxon>eudicotyledons</taxon>
        <taxon>Gunneridae</taxon>
        <taxon>Pentapetalae</taxon>
        <taxon>rosids</taxon>
        <taxon>fabids</taxon>
        <taxon>Fabales</taxon>
        <taxon>Fabaceae</taxon>
        <taxon>Papilionoideae</taxon>
        <taxon>50 kb inversion clade</taxon>
        <taxon>NPAAA clade</taxon>
        <taxon>Hologalegina</taxon>
        <taxon>IRL clade</taxon>
        <taxon>Trifolieae</taxon>
        <taxon>Trifolium</taxon>
    </lineage>
</organism>
<name>A0A392US20_9FABA</name>
<evidence type="ECO:0000313" key="2">
    <source>
        <dbReference type="Proteomes" id="UP000265520"/>
    </source>
</evidence>
<evidence type="ECO:0000313" key="1">
    <source>
        <dbReference type="EMBL" id="MCI78818.1"/>
    </source>
</evidence>
<dbReference type="AlphaFoldDB" id="A0A392US20"/>
<accession>A0A392US20</accession>
<keyword evidence="2" id="KW-1185">Reference proteome</keyword>
<feature type="non-terminal residue" evidence="1">
    <location>
        <position position="34"/>
    </location>
</feature>
<comment type="caution">
    <text evidence="1">The sequence shown here is derived from an EMBL/GenBank/DDBJ whole genome shotgun (WGS) entry which is preliminary data.</text>
</comment>
<protein>
    <submittedName>
        <fullName evidence="1">Uncharacterized protein</fullName>
    </submittedName>
</protein>
<dbReference type="EMBL" id="LXQA010959742">
    <property type="protein sequence ID" value="MCI78818.1"/>
    <property type="molecule type" value="Genomic_DNA"/>
</dbReference>
<reference evidence="1 2" key="1">
    <citation type="journal article" date="2018" name="Front. Plant Sci.">
        <title>Red Clover (Trifolium pratense) and Zigzag Clover (T. medium) - A Picture of Genomic Similarities and Differences.</title>
        <authorList>
            <person name="Dluhosova J."/>
            <person name="Istvanek J."/>
            <person name="Nedelnik J."/>
            <person name="Repkova J."/>
        </authorList>
    </citation>
    <scope>NUCLEOTIDE SEQUENCE [LARGE SCALE GENOMIC DNA]</scope>
    <source>
        <strain evidence="2">cv. 10/8</strain>
        <tissue evidence="1">Leaf</tissue>
    </source>
</reference>
<dbReference type="Proteomes" id="UP000265520">
    <property type="component" value="Unassembled WGS sequence"/>
</dbReference>
<proteinExistence type="predicted"/>
<gene>
    <name evidence="1" type="ORF">A2U01_0100089</name>
</gene>
<sequence length="34" mass="3691">MTSPVVLLFRSGEWERGCVLAGAPTLKSVKCVKQ</sequence>